<dbReference type="AlphaFoldDB" id="U2PD76"/>
<proteinExistence type="predicted"/>
<comment type="caution">
    <text evidence="1">The sequence shown here is derived from an EMBL/GenBank/DDBJ whole genome shotgun (WGS) entry which is preliminary data.</text>
</comment>
<name>U2PD76_EUBRA</name>
<dbReference type="HOGENOM" id="CLU_3309984_0_0_9"/>
<organism evidence="1 2">
    <name type="scientific">Eubacterium ramulus ATCC 29099</name>
    <dbReference type="NCBI Taxonomy" id="1256908"/>
    <lineage>
        <taxon>Bacteria</taxon>
        <taxon>Bacillati</taxon>
        <taxon>Bacillota</taxon>
        <taxon>Clostridia</taxon>
        <taxon>Eubacteriales</taxon>
        <taxon>Eubacteriaceae</taxon>
        <taxon>Eubacterium</taxon>
    </lineage>
</organism>
<accession>U2PD76</accession>
<reference evidence="1 2" key="1">
    <citation type="submission" date="2013-06" db="EMBL/GenBank/DDBJ databases">
        <authorList>
            <person name="Weinstock G."/>
            <person name="Sodergren E."/>
            <person name="Lobos E.A."/>
            <person name="Fulton L."/>
            <person name="Fulton R."/>
            <person name="Courtney L."/>
            <person name="Fronick C."/>
            <person name="O'Laughlin M."/>
            <person name="Godfrey J."/>
            <person name="Wilson R.M."/>
            <person name="Miner T."/>
            <person name="Farmer C."/>
            <person name="Delehaunty K."/>
            <person name="Cordes M."/>
            <person name="Minx P."/>
            <person name="Tomlinson C."/>
            <person name="Chen J."/>
            <person name="Wollam A."/>
            <person name="Pepin K.H."/>
            <person name="Bhonagiri V."/>
            <person name="Zhang X."/>
            <person name="Warren W."/>
            <person name="Mitreva M."/>
            <person name="Mardis E.R."/>
            <person name="Wilson R.K."/>
        </authorList>
    </citation>
    <scope>NUCLEOTIDE SEQUENCE [LARGE SCALE GENOMIC DNA]</scope>
    <source>
        <strain evidence="1 2">ATCC 29099</strain>
    </source>
</reference>
<evidence type="ECO:0000313" key="2">
    <source>
        <dbReference type="Proteomes" id="UP000016608"/>
    </source>
</evidence>
<gene>
    <name evidence="1" type="ORF">HMPREF0373_03156</name>
</gene>
<dbReference type="Proteomes" id="UP000016608">
    <property type="component" value="Unassembled WGS sequence"/>
</dbReference>
<evidence type="ECO:0000313" key="1">
    <source>
        <dbReference type="EMBL" id="ERK41649.1"/>
    </source>
</evidence>
<keyword evidence="2" id="KW-1185">Reference proteome</keyword>
<dbReference type="EMBL" id="AWVJ01000190">
    <property type="protein sequence ID" value="ERK41649.1"/>
    <property type="molecule type" value="Genomic_DNA"/>
</dbReference>
<sequence length="39" mass="4800">MHWKDHRPDIRNSDKTDRADICPLCFTGYRIEAYRERFS</sequence>
<protein>
    <submittedName>
        <fullName evidence="1">Uncharacterized protein</fullName>
    </submittedName>
</protein>